<sequence length="67" mass="7197">MVIIAMGDGFTTAGTHFLIGTFSSSRVDEDVIASGGAIAYSEMALVRCKVLSCLAEFARTFCERDKE</sequence>
<evidence type="ECO:0000313" key="2">
    <source>
        <dbReference type="Proteomes" id="UP000826195"/>
    </source>
</evidence>
<evidence type="ECO:0000313" key="1">
    <source>
        <dbReference type="EMBL" id="KAH0535716.1"/>
    </source>
</evidence>
<dbReference type="AlphaFoldDB" id="A0AAV7HWH3"/>
<name>A0AAV7HWH3_COTGL</name>
<reference evidence="1 2" key="1">
    <citation type="journal article" date="2021" name="J. Hered.">
        <title>A chromosome-level genome assembly of the parasitoid wasp, Cotesia glomerata (Hymenoptera: Braconidae).</title>
        <authorList>
            <person name="Pinto B.J."/>
            <person name="Weis J.J."/>
            <person name="Gamble T."/>
            <person name="Ode P.J."/>
            <person name="Paul R."/>
            <person name="Zaspel J.M."/>
        </authorList>
    </citation>
    <scope>NUCLEOTIDE SEQUENCE [LARGE SCALE GENOMIC DNA]</scope>
    <source>
        <strain evidence="1">CgM1</strain>
    </source>
</reference>
<protein>
    <submittedName>
        <fullName evidence="1">Uncharacterized protein</fullName>
    </submittedName>
</protein>
<dbReference type="Proteomes" id="UP000826195">
    <property type="component" value="Unassembled WGS sequence"/>
</dbReference>
<dbReference type="EMBL" id="JAHXZJ010002982">
    <property type="protein sequence ID" value="KAH0535716.1"/>
    <property type="molecule type" value="Genomic_DNA"/>
</dbReference>
<comment type="caution">
    <text evidence="1">The sequence shown here is derived from an EMBL/GenBank/DDBJ whole genome shotgun (WGS) entry which is preliminary data.</text>
</comment>
<gene>
    <name evidence="1" type="ORF">KQX54_018509</name>
</gene>
<accession>A0AAV7HWH3</accession>
<keyword evidence="2" id="KW-1185">Reference proteome</keyword>
<proteinExistence type="predicted"/>
<organism evidence="1 2">
    <name type="scientific">Cotesia glomerata</name>
    <name type="common">Lepidopteran parasitic wasp</name>
    <name type="synonym">Apanteles glomeratus</name>
    <dbReference type="NCBI Taxonomy" id="32391"/>
    <lineage>
        <taxon>Eukaryota</taxon>
        <taxon>Metazoa</taxon>
        <taxon>Ecdysozoa</taxon>
        <taxon>Arthropoda</taxon>
        <taxon>Hexapoda</taxon>
        <taxon>Insecta</taxon>
        <taxon>Pterygota</taxon>
        <taxon>Neoptera</taxon>
        <taxon>Endopterygota</taxon>
        <taxon>Hymenoptera</taxon>
        <taxon>Apocrita</taxon>
        <taxon>Ichneumonoidea</taxon>
        <taxon>Braconidae</taxon>
        <taxon>Microgastrinae</taxon>
        <taxon>Cotesia</taxon>
    </lineage>
</organism>